<dbReference type="GO" id="GO:0042274">
    <property type="term" value="P:ribosomal small subunit biogenesis"/>
    <property type="evidence" value="ECO:0007669"/>
    <property type="project" value="UniProtKB-UniRule"/>
</dbReference>
<dbReference type="GO" id="GO:0005737">
    <property type="term" value="C:cytoplasm"/>
    <property type="evidence" value="ECO:0007669"/>
    <property type="project" value="UniProtKB-SubCell"/>
</dbReference>
<dbReference type="GO" id="GO:0006364">
    <property type="term" value="P:rRNA processing"/>
    <property type="evidence" value="ECO:0007669"/>
    <property type="project" value="UniProtKB-UniRule"/>
</dbReference>
<dbReference type="InterPro" id="IPR011033">
    <property type="entry name" value="PRC_barrel-like_sf"/>
</dbReference>
<keyword evidence="4 5" id="KW-0143">Chaperone</keyword>
<evidence type="ECO:0000313" key="9">
    <source>
        <dbReference type="EMBL" id="TCO27009.1"/>
    </source>
</evidence>
<dbReference type="EMBL" id="BMJO01000004">
    <property type="protein sequence ID" value="GGE58221.1"/>
    <property type="molecule type" value="Genomic_DNA"/>
</dbReference>
<proteinExistence type="inferred from homology"/>
<dbReference type="InterPro" id="IPR009000">
    <property type="entry name" value="Transl_B-barrel_sf"/>
</dbReference>
<dbReference type="GO" id="GO:0043022">
    <property type="term" value="F:ribosome binding"/>
    <property type="evidence" value="ECO:0007669"/>
    <property type="project" value="InterPro"/>
</dbReference>
<evidence type="ECO:0000256" key="2">
    <source>
        <dbReference type="ARBA" id="ARBA00022517"/>
    </source>
</evidence>
<name>A0A4R2HEY7_9SPHI</name>
<comment type="caution">
    <text evidence="9">The sequence shown here is derived from an EMBL/GenBank/DDBJ whole genome shotgun (WGS) entry which is preliminary data.</text>
</comment>
<evidence type="ECO:0000259" key="6">
    <source>
        <dbReference type="Pfam" id="PF01782"/>
    </source>
</evidence>
<dbReference type="HAMAP" id="MF_00014">
    <property type="entry name" value="Ribosome_mat_RimM"/>
    <property type="match status" value="1"/>
</dbReference>
<dbReference type="Proteomes" id="UP000622648">
    <property type="component" value="Unassembled WGS sequence"/>
</dbReference>
<evidence type="ECO:0000259" key="7">
    <source>
        <dbReference type="Pfam" id="PF24986"/>
    </source>
</evidence>
<dbReference type="PANTHER" id="PTHR33692">
    <property type="entry name" value="RIBOSOME MATURATION FACTOR RIMM"/>
    <property type="match status" value="1"/>
</dbReference>
<keyword evidence="11" id="KW-1185">Reference proteome</keyword>
<evidence type="ECO:0000256" key="3">
    <source>
        <dbReference type="ARBA" id="ARBA00022552"/>
    </source>
</evidence>
<dbReference type="InterPro" id="IPR011961">
    <property type="entry name" value="RimM"/>
</dbReference>
<dbReference type="EMBL" id="SLWO01000003">
    <property type="protein sequence ID" value="TCO27009.1"/>
    <property type="molecule type" value="Genomic_DNA"/>
</dbReference>
<dbReference type="Gene3D" id="2.40.30.60">
    <property type="entry name" value="RimM"/>
    <property type="match status" value="1"/>
</dbReference>
<keyword evidence="3 5" id="KW-0698">rRNA processing</keyword>
<comment type="domain">
    <text evidence="5">The PRC barrel domain binds ribosomal protein uS19.</text>
</comment>
<dbReference type="Gene3D" id="2.30.30.240">
    <property type="entry name" value="PRC-barrel domain"/>
    <property type="match status" value="1"/>
</dbReference>
<reference evidence="8" key="1">
    <citation type="journal article" date="2014" name="Int. J. Syst. Evol. Microbiol.">
        <title>Complete genome of a new Firmicutes species belonging to the dominant human colonic microbiota ('Ruminococcus bicirculans') reveals two chromosomes and a selective capacity to utilize plant glucans.</title>
        <authorList>
            <consortium name="NISC Comparative Sequencing Program"/>
            <person name="Wegmann U."/>
            <person name="Louis P."/>
            <person name="Goesmann A."/>
            <person name="Henrissat B."/>
            <person name="Duncan S.H."/>
            <person name="Flint H.J."/>
        </authorList>
    </citation>
    <scope>NUCLEOTIDE SEQUENCE</scope>
    <source>
        <strain evidence="8">CGMCC 1.15644</strain>
    </source>
</reference>
<reference evidence="9 10" key="3">
    <citation type="submission" date="2019-03" db="EMBL/GenBank/DDBJ databases">
        <title>Genomic Encyclopedia of Type Strains, Phase IV (KMG-IV): sequencing the most valuable type-strain genomes for metagenomic binning, comparative biology and taxonomic classification.</title>
        <authorList>
            <person name="Goeker M."/>
        </authorList>
    </citation>
    <scope>NUCLEOTIDE SEQUENCE [LARGE SCALE GENOMIC DNA]</scope>
    <source>
        <strain evidence="9 10">DSM 103236</strain>
    </source>
</reference>
<evidence type="ECO:0000313" key="11">
    <source>
        <dbReference type="Proteomes" id="UP000622648"/>
    </source>
</evidence>
<dbReference type="Pfam" id="PF01782">
    <property type="entry name" value="RimM"/>
    <property type="match status" value="1"/>
</dbReference>
<dbReference type="AlphaFoldDB" id="A0A4R2HEY7"/>
<feature type="domain" description="Ribosome maturation factor RimM PRC barrel" evidence="7">
    <location>
        <begin position="109"/>
        <end position="175"/>
    </location>
</feature>
<comment type="subunit">
    <text evidence="5">Binds ribosomal protein uS19.</text>
</comment>
<reference evidence="8" key="4">
    <citation type="submission" date="2024-05" db="EMBL/GenBank/DDBJ databases">
        <authorList>
            <person name="Sun Q."/>
            <person name="Zhou Y."/>
        </authorList>
    </citation>
    <scope>NUCLEOTIDE SEQUENCE</scope>
    <source>
        <strain evidence="8">CGMCC 1.15644</strain>
    </source>
</reference>
<dbReference type="Pfam" id="PF24986">
    <property type="entry name" value="PRC_RimM"/>
    <property type="match status" value="1"/>
</dbReference>
<keyword evidence="2 5" id="KW-0690">Ribosome biogenesis</keyword>
<dbReference type="InterPro" id="IPR056792">
    <property type="entry name" value="PRC_RimM"/>
</dbReference>
<comment type="function">
    <text evidence="5">An accessory protein needed during the final step in the assembly of 30S ribosomal subunit, possibly for assembly of the head region. Essential for efficient processing of 16S rRNA. May be needed both before and after RbfA during the maturation of 16S rRNA. It has affinity for free ribosomal 30S subunits but not for 70S ribosomes.</text>
</comment>
<organism evidence="9 10">
    <name type="scientific">Pedobacter psychrotolerans</name>
    <dbReference type="NCBI Taxonomy" id="1843235"/>
    <lineage>
        <taxon>Bacteria</taxon>
        <taxon>Pseudomonadati</taxon>
        <taxon>Bacteroidota</taxon>
        <taxon>Sphingobacteriia</taxon>
        <taxon>Sphingobacteriales</taxon>
        <taxon>Sphingobacteriaceae</taxon>
        <taxon>Pedobacter</taxon>
    </lineage>
</organism>
<dbReference type="NCBIfam" id="TIGR02273">
    <property type="entry name" value="16S_RimM"/>
    <property type="match status" value="1"/>
</dbReference>
<feature type="domain" description="RimM N-terminal" evidence="6">
    <location>
        <begin position="16"/>
        <end position="96"/>
    </location>
</feature>
<gene>
    <name evidence="5 8" type="primary">rimM</name>
    <name evidence="9" type="ORF">EV200_103342</name>
    <name evidence="8" type="ORF">GCM10011413_25830</name>
</gene>
<keyword evidence="1 5" id="KW-0963">Cytoplasm</keyword>
<evidence type="ECO:0000313" key="10">
    <source>
        <dbReference type="Proteomes" id="UP000295684"/>
    </source>
</evidence>
<dbReference type="Proteomes" id="UP000295684">
    <property type="component" value="Unassembled WGS sequence"/>
</dbReference>
<accession>A0A4R2HEY7</accession>
<dbReference type="SUPFAM" id="SSF50447">
    <property type="entry name" value="Translation proteins"/>
    <property type="match status" value="1"/>
</dbReference>
<evidence type="ECO:0000313" key="8">
    <source>
        <dbReference type="EMBL" id="GGE58221.1"/>
    </source>
</evidence>
<dbReference type="InterPro" id="IPR036976">
    <property type="entry name" value="RimM_N_sf"/>
</dbReference>
<comment type="subcellular location">
    <subcellularLocation>
        <location evidence="5">Cytoplasm</location>
    </subcellularLocation>
</comment>
<comment type="similarity">
    <text evidence="5">Belongs to the RimM family.</text>
</comment>
<evidence type="ECO:0000256" key="5">
    <source>
        <dbReference type="HAMAP-Rule" id="MF_00014"/>
    </source>
</evidence>
<dbReference type="GO" id="GO:0005840">
    <property type="term" value="C:ribosome"/>
    <property type="evidence" value="ECO:0007669"/>
    <property type="project" value="InterPro"/>
</dbReference>
<sequence>MTMRIGDMKHEEAFYVGYVTKTRGLKGEVQIFFEFDEYEQLEFDIVFADMNGKLVPYFVAESKLQANKTGYFNFDDVDHIDKAQPLLKKKLYLPLSQKPERDESEFFYTDLKGFMAIDETMGKLGEILEVNEYPQQFVATVMYQETEILFPLNEDFIFEIDDEGKILKLDLPDGLLDIYLVN</sequence>
<reference evidence="11" key="2">
    <citation type="journal article" date="2019" name="Int. J. Syst. Evol. Microbiol.">
        <title>The Global Catalogue of Microorganisms (GCM) 10K type strain sequencing project: providing services to taxonomists for standard genome sequencing and annotation.</title>
        <authorList>
            <consortium name="The Broad Institute Genomics Platform"/>
            <consortium name="The Broad Institute Genome Sequencing Center for Infectious Disease"/>
            <person name="Wu L."/>
            <person name="Ma J."/>
        </authorList>
    </citation>
    <scope>NUCLEOTIDE SEQUENCE [LARGE SCALE GENOMIC DNA]</scope>
    <source>
        <strain evidence="11">CGMCC 1.15644</strain>
    </source>
</reference>
<evidence type="ECO:0000256" key="4">
    <source>
        <dbReference type="ARBA" id="ARBA00023186"/>
    </source>
</evidence>
<dbReference type="PANTHER" id="PTHR33692:SF1">
    <property type="entry name" value="RIBOSOME MATURATION FACTOR RIMM"/>
    <property type="match status" value="1"/>
</dbReference>
<protein>
    <recommendedName>
        <fullName evidence="5">Ribosome maturation factor RimM</fullName>
    </recommendedName>
</protein>
<evidence type="ECO:0000256" key="1">
    <source>
        <dbReference type="ARBA" id="ARBA00022490"/>
    </source>
</evidence>
<dbReference type="SUPFAM" id="SSF50346">
    <property type="entry name" value="PRC-barrel domain"/>
    <property type="match status" value="1"/>
</dbReference>
<dbReference type="InterPro" id="IPR002676">
    <property type="entry name" value="RimM_N"/>
</dbReference>